<dbReference type="PROSITE" id="PS51186">
    <property type="entry name" value="GNAT"/>
    <property type="match status" value="1"/>
</dbReference>
<dbReference type="AlphaFoldDB" id="A0A2N0B613"/>
<dbReference type="EMBL" id="NPEF01000187">
    <property type="protein sequence ID" value="PJZ91985.1"/>
    <property type="molecule type" value="Genomic_DNA"/>
</dbReference>
<dbReference type="PANTHER" id="PTHR13947:SF37">
    <property type="entry name" value="LD18367P"/>
    <property type="match status" value="1"/>
</dbReference>
<evidence type="ECO:0000256" key="1">
    <source>
        <dbReference type="ARBA" id="ARBA00022679"/>
    </source>
</evidence>
<reference evidence="3 5" key="2">
    <citation type="journal article" date="2018" name="Microb. Genom.">
        <title>Deciphering the unexplored Leptospira diversity from soils uncovers genomic evolution to virulence.</title>
        <authorList>
            <person name="Thibeaux R."/>
            <person name="Iraola G."/>
            <person name="Ferres I."/>
            <person name="Bierque E."/>
            <person name="Girault D."/>
            <person name="Soupe-Gilbert M.E."/>
            <person name="Picardeau M."/>
            <person name="Goarant C."/>
        </authorList>
    </citation>
    <scope>NUCLEOTIDE SEQUENCE [LARGE SCALE GENOMIC DNA]</scope>
    <source>
        <strain evidence="3 5">ATI7-C-A5</strain>
    </source>
</reference>
<reference evidence="3" key="3">
    <citation type="submission" date="2023-10" db="EMBL/GenBank/DDBJ databases">
        <authorList>
            <person name="Picardeau M."/>
            <person name="Thibeaux R."/>
        </authorList>
    </citation>
    <scope>NUCLEOTIDE SEQUENCE</scope>
    <source>
        <strain evidence="3">ATI7-C-A5</strain>
    </source>
</reference>
<dbReference type="InterPro" id="IPR016181">
    <property type="entry name" value="Acyl_CoA_acyltransferase"/>
</dbReference>
<dbReference type="SUPFAM" id="SSF55729">
    <property type="entry name" value="Acyl-CoA N-acyltransferases (Nat)"/>
    <property type="match status" value="1"/>
</dbReference>
<dbReference type="PANTHER" id="PTHR13947">
    <property type="entry name" value="GNAT FAMILY N-ACETYLTRANSFERASE"/>
    <property type="match status" value="1"/>
</dbReference>
<dbReference type="GO" id="GO:0008080">
    <property type="term" value="F:N-acetyltransferase activity"/>
    <property type="evidence" value="ECO:0007669"/>
    <property type="project" value="InterPro"/>
</dbReference>
<evidence type="ECO:0000313" key="3">
    <source>
        <dbReference type="EMBL" id="MDV6235243.1"/>
    </source>
</evidence>
<dbReference type="RefSeq" id="WP_100765478.1">
    <property type="nucleotide sequence ID" value="NZ_NPEF02000005.1"/>
</dbReference>
<accession>A0A2N0B613</accession>
<dbReference type="InterPro" id="IPR050769">
    <property type="entry name" value="NAT_camello-type"/>
</dbReference>
<evidence type="ECO:0000313" key="4">
    <source>
        <dbReference type="EMBL" id="PJZ91985.1"/>
    </source>
</evidence>
<evidence type="ECO:0000259" key="2">
    <source>
        <dbReference type="PROSITE" id="PS51186"/>
    </source>
</evidence>
<proteinExistence type="predicted"/>
<dbReference type="Proteomes" id="UP000232122">
    <property type="component" value="Unassembled WGS sequence"/>
</dbReference>
<gene>
    <name evidence="3" type="ORF">CH379_006340</name>
    <name evidence="4" type="ORF">CH379_15630</name>
</gene>
<name>A0A2N0B613_9LEPT</name>
<dbReference type="Pfam" id="PF00583">
    <property type="entry name" value="Acetyltransf_1"/>
    <property type="match status" value="1"/>
</dbReference>
<keyword evidence="5" id="KW-1185">Reference proteome</keyword>
<dbReference type="InterPro" id="IPR000182">
    <property type="entry name" value="GNAT_dom"/>
</dbReference>
<organism evidence="4">
    <name type="scientific">Leptospira ellisii</name>
    <dbReference type="NCBI Taxonomy" id="2023197"/>
    <lineage>
        <taxon>Bacteria</taxon>
        <taxon>Pseudomonadati</taxon>
        <taxon>Spirochaetota</taxon>
        <taxon>Spirochaetia</taxon>
        <taxon>Leptospirales</taxon>
        <taxon>Leptospiraceae</taxon>
        <taxon>Leptospira</taxon>
    </lineage>
</organism>
<sequence length="164" mass="19089">MELEIKPYHVDQTEYDRGIETLLQRSYVDAGFTSPEIAEKIFSIEEVKKRGKILLGITTTEEVVGMIILGNEHNPYRQIAQTDEAEMQLLATLPSHRKRGIGDRLCLDFETEAKRSGFRNAVLSTQPSMKAAHKLYEKYGYRRNSARDWSRNDREFWVYEKKLS</sequence>
<dbReference type="OrthoDB" id="273614at2"/>
<keyword evidence="1 4" id="KW-0808">Transferase</keyword>
<protein>
    <submittedName>
        <fullName evidence="4">GNAT family N-acetyltransferase</fullName>
    </submittedName>
</protein>
<evidence type="ECO:0000313" key="5">
    <source>
        <dbReference type="Proteomes" id="UP000232122"/>
    </source>
</evidence>
<dbReference type="Gene3D" id="3.40.630.30">
    <property type="match status" value="1"/>
</dbReference>
<feature type="domain" description="N-acetyltransferase" evidence="2">
    <location>
        <begin position="3"/>
        <end position="164"/>
    </location>
</feature>
<dbReference type="EMBL" id="NPEF02000005">
    <property type="protein sequence ID" value="MDV6235243.1"/>
    <property type="molecule type" value="Genomic_DNA"/>
</dbReference>
<comment type="caution">
    <text evidence="4">The sequence shown here is derived from an EMBL/GenBank/DDBJ whole genome shotgun (WGS) entry which is preliminary data.</text>
</comment>
<dbReference type="CDD" id="cd04301">
    <property type="entry name" value="NAT_SF"/>
    <property type="match status" value="1"/>
</dbReference>
<reference evidence="4" key="1">
    <citation type="submission" date="2017-07" db="EMBL/GenBank/DDBJ databases">
        <title>Leptospira spp. isolated from tropical soils.</title>
        <authorList>
            <person name="Thibeaux R."/>
            <person name="Iraola G."/>
            <person name="Ferres I."/>
            <person name="Bierque E."/>
            <person name="Girault D."/>
            <person name="Soupe-Gilbert M.-E."/>
            <person name="Picardeau M."/>
            <person name="Goarant C."/>
        </authorList>
    </citation>
    <scope>NUCLEOTIDE SEQUENCE [LARGE SCALE GENOMIC DNA]</scope>
    <source>
        <strain evidence="4">ATI7-C-A5</strain>
    </source>
</reference>